<keyword evidence="3" id="KW-1185">Reference proteome</keyword>
<dbReference type="RefSeq" id="WP_181071945.1">
    <property type="nucleotide sequence ID" value="NZ_JAAMRF010000008.1"/>
</dbReference>
<evidence type="ECO:0000313" key="2">
    <source>
        <dbReference type="EMBL" id="MBA1274904.1"/>
    </source>
</evidence>
<gene>
    <name evidence="2" type="ORF">G7026_16240</name>
</gene>
<protein>
    <submittedName>
        <fullName evidence="2">Uncharacterized protein</fullName>
    </submittedName>
</protein>
<feature type="region of interest" description="Disordered" evidence="1">
    <location>
        <begin position="87"/>
        <end position="110"/>
    </location>
</feature>
<organism evidence="2 3">
    <name type="scientific">Stutzerimonas azotifigens</name>
    <dbReference type="NCBI Taxonomy" id="291995"/>
    <lineage>
        <taxon>Bacteria</taxon>
        <taxon>Pseudomonadati</taxon>
        <taxon>Pseudomonadota</taxon>
        <taxon>Gammaproteobacteria</taxon>
        <taxon>Pseudomonadales</taxon>
        <taxon>Pseudomonadaceae</taxon>
        <taxon>Stutzerimonas</taxon>
    </lineage>
</organism>
<feature type="compositionally biased region" description="Polar residues" evidence="1">
    <location>
        <begin position="88"/>
        <end position="100"/>
    </location>
</feature>
<dbReference type="Proteomes" id="UP000786387">
    <property type="component" value="Unassembled WGS sequence"/>
</dbReference>
<evidence type="ECO:0000256" key="1">
    <source>
        <dbReference type="SAM" id="MobiDB-lite"/>
    </source>
</evidence>
<sequence>MHCFKLDIFIGRSIAINNYLYAPLTRFGYSFIYSSRSEGELPERTLSSADISRSDQAVSRADYQAHRHGSFRAYIRVRSIANYPTVPAGSTNGSSPVKSTPTERKTGKIRRDHGPQKLNCFCATMTEQALVRCAIIYRNATRILNAQSINRAALIQANELLDISRR</sequence>
<dbReference type="EMBL" id="JAAMRF010000008">
    <property type="protein sequence ID" value="MBA1274904.1"/>
    <property type="molecule type" value="Genomic_DNA"/>
</dbReference>
<evidence type="ECO:0000313" key="3">
    <source>
        <dbReference type="Proteomes" id="UP000786387"/>
    </source>
</evidence>
<reference evidence="2 3" key="1">
    <citation type="submission" date="2020-02" db="EMBL/GenBank/DDBJ databases">
        <title>Synteny-based analysis reveals conserved mechanism for high triclosan tolerance in Pseudomonas, as well as instances of horizontal transfer.</title>
        <authorList>
            <person name="Mcfarland A.G."/>
            <person name="Bertucci H.K."/>
            <person name="Litmann E."/>
            <person name="Shen J."/>
            <person name="Huttenhower C."/>
            <person name="Hartmann E.M."/>
        </authorList>
    </citation>
    <scope>NUCLEOTIDE SEQUENCE [LARGE SCALE GENOMIC DNA]</scope>
    <source>
        <strain evidence="2 3">115A1</strain>
    </source>
</reference>
<name>A0ABR5Z3W8_9GAMM</name>
<accession>A0ABR5Z3W8</accession>
<proteinExistence type="predicted"/>
<comment type="caution">
    <text evidence="2">The sequence shown here is derived from an EMBL/GenBank/DDBJ whole genome shotgun (WGS) entry which is preliminary data.</text>
</comment>